<evidence type="ECO:0008006" key="5">
    <source>
        <dbReference type="Google" id="ProtNLM"/>
    </source>
</evidence>
<sequence length="472" mass="52918">MKKRTLVISLVFAAIVAGALVINANLAGIVASRQQQNDALIEESMAYHIGTLAYLYAYPIVDMTQQMHNETHRVSDDQQVYAPVNRLYRFPEIVGPDTGGNLRAPNNDTLYYSGWFDVSEEPLIIHTPDTQRRYYTIAVTNLYSEVEHIGRRTTGTEQGYFGLTGPNWTGTLPDGVRQVPVESEQGWLLGRMLVEGPEDYEAAMALVNDIWLASLSEFTPGQRPKMPPEEEASAREVINNLEFFSIFHAQLEKLPPRAAEAALMAQFEAIGLARSKPFDPATLSEAARRGLARAVEDGEEIVKAAAQRTIPDYNGWMISKKIGRYGFDYMHRASVALGGYGNLPEESLYPAMIFDPDGELMEGGQVYQLHFAADEMPPVDGFWSLAAYRLTDQQLEENELQRYSIGDRTKGLRYNPDGSLTLTLQHERPDDPNTNWLPVPAGNFILVMRLYEPEAAVLENDYLLPELQRLAH</sequence>
<dbReference type="Pfam" id="PF06863">
    <property type="entry name" value="DUF1254"/>
    <property type="match status" value="1"/>
</dbReference>
<dbReference type="EMBL" id="PKUS01000007">
    <property type="protein sequence ID" value="PLW69370.1"/>
    <property type="molecule type" value="Genomic_DNA"/>
</dbReference>
<reference evidence="3 4" key="1">
    <citation type="submission" date="2018-01" db="EMBL/GenBank/DDBJ databases">
        <title>The draft genome sequence of Halioglobus lutimaris HF004.</title>
        <authorList>
            <person name="Du Z.-J."/>
            <person name="Shi M.-J."/>
        </authorList>
    </citation>
    <scope>NUCLEOTIDE SEQUENCE [LARGE SCALE GENOMIC DNA]</scope>
    <source>
        <strain evidence="3 4">HF004</strain>
    </source>
</reference>
<dbReference type="PANTHER" id="PTHR36509">
    <property type="entry name" value="BLL3101 PROTEIN"/>
    <property type="match status" value="1"/>
</dbReference>
<feature type="domain" description="DUF1254" evidence="2">
    <location>
        <begin position="84"/>
        <end position="211"/>
    </location>
</feature>
<dbReference type="Proteomes" id="UP000235005">
    <property type="component" value="Unassembled WGS sequence"/>
</dbReference>
<evidence type="ECO:0000313" key="3">
    <source>
        <dbReference type="EMBL" id="PLW69370.1"/>
    </source>
</evidence>
<dbReference type="Pfam" id="PF06742">
    <property type="entry name" value="DUF1214"/>
    <property type="match status" value="1"/>
</dbReference>
<dbReference type="RefSeq" id="WP_101517727.1">
    <property type="nucleotide sequence ID" value="NZ_PKUS01000007.1"/>
</dbReference>
<protein>
    <recommendedName>
        <fullName evidence="5">DUF1254 domain-containing protein</fullName>
    </recommendedName>
</protein>
<feature type="domain" description="DUF1214" evidence="1">
    <location>
        <begin position="346"/>
        <end position="454"/>
    </location>
</feature>
<keyword evidence="4" id="KW-1185">Reference proteome</keyword>
<evidence type="ECO:0000313" key="4">
    <source>
        <dbReference type="Proteomes" id="UP000235005"/>
    </source>
</evidence>
<dbReference type="AlphaFoldDB" id="A0A2N5X4G6"/>
<dbReference type="SUPFAM" id="SSF160935">
    <property type="entry name" value="VPA0735-like"/>
    <property type="match status" value="1"/>
</dbReference>
<comment type="caution">
    <text evidence="3">The sequence shown here is derived from an EMBL/GenBank/DDBJ whole genome shotgun (WGS) entry which is preliminary data.</text>
</comment>
<dbReference type="InterPro" id="IPR037050">
    <property type="entry name" value="DUF1254_sf"/>
</dbReference>
<gene>
    <name evidence="3" type="ORF">C0039_07505</name>
</gene>
<accession>A0A2N5X4G6</accession>
<organism evidence="3 4">
    <name type="scientific">Pseudohalioglobus lutimaris</name>
    <dbReference type="NCBI Taxonomy" id="1737061"/>
    <lineage>
        <taxon>Bacteria</taxon>
        <taxon>Pseudomonadati</taxon>
        <taxon>Pseudomonadota</taxon>
        <taxon>Gammaproteobacteria</taxon>
        <taxon>Cellvibrionales</taxon>
        <taxon>Halieaceae</taxon>
        <taxon>Pseudohalioglobus</taxon>
    </lineage>
</organism>
<dbReference type="PANTHER" id="PTHR36509:SF2">
    <property type="entry name" value="BLL3101 PROTEIN"/>
    <property type="match status" value="1"/>
</dbReference>
<dbReference type="InterPro" id="IPR010621">
    <property type="entry name" value="DUF1214"/>
</dbReference>
<evidence type="ECO:0000259" key="1">
    <source>
        <dbReference type="Pfam" id="PF06742"/>
    </source>
</evidence>
<dbReference type="InterPro" id="IPR010679">
    <property type="entry name" value="DUF1254"/>
</dbReference>
<dbReference type="InterPro" id="IPR037049">
    <property type="entry name" value="DUF1214_C_sf"/>
</dbReference>
<dbReference type="OrthoDB" id="272779at2"/>
<name>A0A2N5X4G6_9GAMM</name>
<dbReference type="Gene3D" id="2.60.40.1610">
    <property type="entry name" value="Domain of unknown function DUF1254"/>
    <property type="match status" value="1"/>
</dbReference>
<dbReference type="Gene3D" id="2.60.120.600">
    <property type="entry name" value="Domain of unknown function DUF1214, C-terminal domain"/>
    <property type="match status" value="1"/>
</dbReference>
<proteinExistence type="predicted"/>
<evidence type="ECO:0000259" key="2">
    <source>
        <dbReference type="Pfam" id="PF06863"/>
    </source>
</evidence>